<keyword evidence="2 8" id="KW-0963">Cytoplasm</keyword>
<evidence type="ECO:0000256" key="6">
    <source>
        <dbReference type="ARBA" id="ARBA00022840"/>
    </source>
</evidence>
<dbReference type="EC" id="6.3.4.19" evidence="8"/>
<organism evidence="10 11">
    <name type="scientific">Candidatus Pullilachnospira gallistercoris</name>
    <dbReference type="NCBI Taxonomy" id="2840911"/>
    <lineage>
        <taxon>Bacteria</taxon>
        <taxon>Bacillati</taxon>
        <taxon>Bacillota</taxon>
        <taxon>Clostridia</taxon>
        <taxon>Lachnospirales</taxon>
        <taxon>Lachnospiraceae</taxon>
        <taxon>Lachnospiraceae incertae sedis</taxon>
        <taxon>Candidatus Pullilachnospira</taxon>
    </lineage>
</organism>
<dbReference type="Gene3D" id="1.20.59.20">
    <property type="match status" value="1"/>
</dbReference>
<keyword evidence="4 8" id="KW-0819">tRNA processing</keyword>
<dbReference type="InterPro" id="IPR012094">
    <property type="entry name" value="tRNA_Ile_lys_synt"/>
</dbReference>
<dbReference type="NCBIfam" id="TIGR02432">
    <property type="entry name" value="lysidine_TilS_N"/>
    <property type="match status" value="1"/>
</dbReference>
<dbReference type="GO" id="GO:0005524">
    <property type="term" value="F:ATP binding"/>
    <property type="evidence" value="ECO:0007669"/>
    <property type="project" value="UniProtKB-UniRule"/>
</dbReference>
<evidence type="ECO:0000256" key="8">
    <source>
        <dbReference type="HAMAP-Rule" id="MF_01161"/>
    </source>
</evidence>
<dbReference type="GO" id="GO:0032267">
    <property type="term" value="F:tRNA(Ile)-lysidine synthase activity"/>
    <property type="evidence" value="ECO:0007669"/>
    <property type="project" value="UniProtKB-EC"/>
</dbReference>
<dbReference type="Pfam" id="PF09179">
    <property type="entry name" value="TilS"/>
    <property type="match status" value="1"/>
</dbReference>
<dbReference type="SUPFAM" id="SSF82829">
    <property type="entry name" value="MesJ substrate recognition domain-like"/>
    <property type="match status" value="1"/>
</dbReference>
<dbReference type="InterPro" id="IPR012795">
    <property type="entry name" value="tRNA_Ile_lys_synt_N"/>
</dbReference>
<protein>
    <recommendedName>
        <fullName evidence="8">tRNA(Ile)-lysidine synthase</fullName>
        <ecNumber evidence="8">6.3.4.19</ecNumber>
    </recommendedName>
    <alternativeName>
        <fullName evidence="8">tRNA(Ile)-2-lysyl-cytidine synthase</fullName>
    </alternativeName>
    <alternativeName>
        <fullName evidence="8">tRNA(Ile)-lysidine synthetase</fullName>
    </alternativeName>
</protein>
<sequence>MIEEKQAILAGVSGGADSVCLLLLLCSLKSRLDLRLFVVHVEHGIRGEESLADARFVRDLCKRLSVPCQVCPVDVPGRAKRLGQSLEEAGRTARYEIFEREARALEERHGRKCRIAVAHNANDNAETMLYHLARGTGIRGLAGIPPVRGRIIRPLLALKREEIEAYLEEKGQKFCRDATNETDLYRRNRIRHRILPVMEELNPEAVRHMGRTGEMLGELDAWLQEVADRVLGEAVEPDGLRKEPLRKLPEPLRREVLHRWIARIWGENRDISCRHVEALAELLEAPAGKEIWLPGGRRVISTYRHLTTAEEDGREPVVGAVMLSGRQLTEQGTMEMAAGGYRFSFALRRREKNAEIPRKSYTKWFDYDKIKDDFEIRNRQPEDYLVIDDQGRRKPLNRYFIDEKVPRDRRDALPLLACGHHVIWVPGYRISAYYKVDETTENILEVQVREEEKDE</sequence>
<dbReference type="Proteomes" id="UP000823912">
    <property type="component" value="Unassembled WGS sequence"/>
</dbReference>
<dbReference type="PANTHER" id="PTHR43033">
    <property type="entry name" value="TRNA(ILE)-LYSIDINE SYNTHASE-RELATED"/>
    <property type="match status" value="1"/>
</dbReference>
<dbReference type="Gene3D" id="3.40.50.620">
    <property type="entry name" value="HUPs"/>
    <property type="match status" value="1"/>
</dbReference>
<dbReference type="GO" id="GO:0006400">
    <property type="term" value="P:tRNA modification"/>
    <property type="evidence" value="ECO:0007669"/>
    <property type="project" value="UniProtKB-UniRule"/>
</dbReference>
<gene>
    <name evidence="8 10" type="primary">tilS</name>
    <name evidence="10" type="ORF">IAA55_07720</name>
</gene>
<evidence type="ECO:0000313" key="10">
    <source>
        <dbReference type="EMBL" id="HIR71154.1"/>
    </source>
</evidence>
<dbReference type="SUPFAM" id="SSF56037">
    <property type="entry name" value="PheT/TilS domain"/>
    <property type="match status" value="1"/>
</dbReference>
<evidence type="ECO:0000256" key="2">
    <source>
        <dbReference type="ARBA" id="ARBA00022490"/>
    </source>
</evidence>
<keyword evidence="6 8" id="KW-0067">ATP-binding</keyword>
<dbReference type="InterPro" id="IPR014729">
    <property type="entry name" value="Rossmann-like_a/b/a_fold"/>
</dbReference>
<comment type="caution">
    <text evidence="10">The sequence shown here is derived from an EMBL/GenBank/DDBJ whole genome shotgun (WGS) entry which is preliminary data.</text>
</comment>
<evidence type="ECO:0000256" key="3">
    <source>
        <dbReference type="ARBA" id="ARBA00022598"/>
    </source>
</evidence>
<comment type="catalytic activity">
    <reaction evidence="7 8">
        <text>cytidine(34) in tRNA(Ile2) + L-lysine + ATP = lysidine(34) in tRNA(Ile2) + AMP + diphosphate + H(+)</text>
        <dbReference type="Rhea" id="RHEA:43744"/>
        <dbReference type="Rhea" id="RHEA-COMP:10625"/>
        <dbReference type="Rhea" id="RHEA-COMP:10670"/>
        <dbReference type="ChEBI" id="CHEBI:15378"/>
        <dbReference type="ChEBI" id="CHEBI:30616"/>
        <dbReference type="ChEBI" id="CHEBI:32551"/>
        <dbReference type="ChEBI" id="CHEBI:33019"/>
        <dbReference type="ChEBI" id="CHEBI:82748"/>
        <dbReference type="ChEBI" id="CHEBI:83665"/>
        <dbReference type="ChEBI" id="CHEBI:456215"/>
        <dbReference type="EC" id="6.3.4.19"/>
    </reaction>
</comment>
<feature type="binding site" evidence="8">
    <location>
        <begin position="13"/>
        <end position="18"/>
    </location>
    <ligand>
        <name>ATP</name>
        <dbReference type="ChEBI" id="CHEBI:30616"/>
    </ligand>
</feature>
<evidence type="ECO:0000259" key="9">
    <source>
        <dbReference type="SMART" id="SM00977"/>
    </source>
</evidence>
<reference evidence="10" key="2">
    <citation type="journal article" date="2021" name="PeerJ">
        <title>Extensive microbial diversity within the chicken gut microbiome revealed by metagenomics and culture.</title>
        <authorList>
            <person name="Gilroy R."/>
            <person name="Ravi A."/>
            <person name="Getino M."/>
            <person name="Pursley I."/>
            <person name="Horton D.L."/>
            <person name="Alikhan N.F."/>
            <person name="Baker D."/>
            <person name="Gharbi K."/>
            <person name="Hall N."/>
            <person name="Watson M."/>
            <person name="Adriaenssens E.M."/>
            <person name="Foster-Nyarko E."/>
            <person name="Jarju S."/>
            <person name="Secka A."/>
            <person name="Antonio M."/>
            <person name="Oren A."/>
            <person name="Chaudhuri R.R."/>
            <person name="La Ragione R."/>
            <person name="Hildebrand F."/>
            <person name="Pallen M.J."/>
        </authorList>
    </citation>
    <scope>NUCLEOTIDE SEQUENCE</scope>
    <source>
        <strain evidence="10">ChiSjej5B23-6657</strain>
    </source>
</reference>
<keyword evidence="5 8" id="KW-0547">Nucleotide-binding</keyword>
<dbReference type="Pfam" id="PF11734">
    <property type="entry name" value="TilS_C"/>
    <property type="match status" value="1"/>
</dbReference>
<evidence type="ECO:0000256" key="4">
    <source>
        <dbReference type="ARBA" id="ARBA00022694"/>
    </source>
</evidence>
<dbReference type="GO" id="GO:0005737">
    <property type="term" value="C:cytoplasm"/>
    <property type="evidence" value="ECO:0007669"/>
    <property type="project" value="UniProtKB-SubCell"/>
</dbReference>
<name>A0A9D1EA05_9FIRM</name>
<comment type="function">
    <text evidence="8">Ligates lysine onto the cytidine present at position 34 of the AUA codon-specific tRNA(Ile) that contains the anticodon CAU, in an ATP-dependent manner. Cytidine is converted to lysidine, thus changing the amino acid specificity of the tRNA from methionine to isoleucine.</text>
</comment>
<evidence type="ECO:0000256" key="1">
    <source>
        <dbReference type="ARBA" id="ARBA00004496"/>
    </source>
</evidence>
<dbReference type="InterPro" id="IPR011063">
    <property type="entry name" value="TilS/TtcA_N"/>
</dbReference>
<comment type="domain">
    <text evidence="8">The N-terminal region contains the highly conserved SGGXDS motif, predicted to be a P-loop motif involved in ATP binding.</text>
</comment>
<comment type="subcellular location">
    <subcellularLocation>
        <location evidence="1 8">Cytoplasm</location>
    </subcellularLocation>
</comment>
<evidence type="ECO:0000256" key="5">
    <source>
        <dbReference type="ARBA" id="ARBA00022741"/>
    </source>
</evidence>
<dbReference type="NCBIfam" id="TIGR02433">
    <property type="entry name" value="lysidine_TilS_C"/>
    <property type="match status" value="1"/>
</dbReference>
<dbReference type="InterPro" id="IPR012796">
    <property type="entry name" value="Lysidine-tRNA-synth_C"/>
</dbReference>
<dbReference type="SUPFAM" id="SSF52402">
    <property type="entry name" value="Adenine nucleotide alpha hydrolases-like"/>
    <property type="match status" value="1"/>
</dbReference>
<keyword evidence="3 8" id="KW-0436">Ligase</keyword>
<reference evidence="10" key="1">
    <citation type="submission" date="2020-10" db="EMBL/GenBank/DDBJ databases">
        <authorList>
            <person name="Gilroy R."/>
        </authorList>
    </citation>
    <scope>NUCLEOTIDE SEQUENCE</scope>
    <source>
        <strain evidence="10">ChiSjej5B23-6657</strain>
    </source>
</reference>
<dbReference type="Pfam" id="PF01171">
    <property type="entry name" value="ATP_bind_3"/>
    <property type="match status" value="1"/>
</dbReference>
<dbReference type="CDD" id="cd01992">
    <property type="entry name" value="TilS_N"/>
    <property type="match status" value="1"/>
</dbReference>
<evidence type="ECO:0000256" key="7">
    <source>
        <dbReference type="ARBA" id="ARBA00048539"/>
    </source>
</evidence>
<dbReference type="SMART" id="SM00977">
    <property type="entry name" value="TilS_C"/>
    <property type="match status" value="1"/>
</dbReference>
<accession>A0A9D1EA05</accession>
<dbReference type="EMBL" id="DVHM01000123">
    <property type="protein sequence ID" value="HIR71154.1"/>
    <property type="molecule type" value="Genomic_DNA"/>
</dbReference>
<dbReference type="HAMAP" id="MF_01161">
    <property type="entry name" value="tRNA_Ile_lys_synt"/>
    <property type="match status" value="1"/>
</dbReference>
<dbReference type="AlphaFoldDB" id="A0A9D1EA05"/>
<proteinExistence type="inferred from homology"/>
<comment type="similarity">
    <text evidence="8">Belongs to the tRNA(Ile)-lysidine synthase family.</text>
</comment>
<evidence type="ECO:0000313" key="11">
    <source>
        <dbReference type="Proteomes" id="UP000823912"/>
    </source>
</evidence>
<dbReference type="PANTHER" id="PTHR43033:SF1">
    <property type="entry name" value="TRNA(ILE)-LYSIDINE SYNTHASE-RELATED"/>
    <property type="match status" value="1"/>
</dbReference>
<dbReference type="InterPro" id="IPR015262">
    <property type="entry name" value="tRNA_Ile_lys_synt_subst-bd"/>
</dbReference>
<feature type="domain" description="Lysidine-tRNA(Ile) synthetase C-terminal" evidence="9">
    <location>
        <begin position="374"/>
        <end position="446"/>
    </location>
</feature>